<sequence length="138" mass="15402">MSLDHEDFAAAVRISSLTPVYEAKKIRVAGHLQSCDLDHSMIVIEDQDTPLLVDISLCINGRASCPWLRERNTTVVAVGYLDVIDMTLEDNTEPIPTLILHALVINERRDLDLDVWNSAIDAYEQAKSKLEPTSVNSQ</sequence>
<keyword evidence="2" id="KW-1185">Reference proteome</keyword>
<protein>
    <submittedName>
        <fullName evidence="1">Uncharacterized protein</fullName>
    </submittedName>
</protein>
<accession>A0ACB8UFZ9</accession>
<evidence type="ECO:0000313" key="2">
    <source>
        <dbReference type="Proteomes" id="UP001055072"/>
    </source>
</evidence>
<dbReference type="Proteomes" id="UP001055072">
    <property type="component" value="Unassembled WGS sequence"/>
</dbReference>
<comment type="caution">
    <text evidence="1">The sequence shown here is derived from an EMBL/GenBank/DDBJ whole genome shotgun (WGS) entry which is preliminary data.</text>
</comment>
<gene>
    <name evidence="1" type="ORF">BDY19DRAFT_419288</name>
</gene>
<reference evidence="1" key="1">
    <citation type="journal article" date="2021" name="Environ. Microbiol.">
        <title>Gene family expansions and transcriptome signatures uncover fungal adaptations to wood decay.</title>
        <authorList>
            <person name="Hage H."/>
            <person name="Miyauchi S."/>
            <person name="Viragh M."/>
            <person name="Drula E."/>
            <person name="Min B."/>
            <person name="Chaduli D."/>
            <person name="Navarro D."/>
            <person name="Favel A."/>
            <person name="Norest M."/>
            <person name="Lesage-Meessen L."/>
            <person name="Balint B."/>
            <person name="Merenyi Z."/>
            <person name="de Eugenio L."/>
            <person name="Morin E."/>
            <person name="Martinez A.T."/>
            <person name="Baldrian P."/>
            <person name="Stursova M."/>
            <person name="Martinez M.J."/>
            <person name="Novotny C."/>
            <person name="Magnuson J.K."/>
            <person name="Spatafora J.W."/>
            <person name="Maurice S."/>
            <person name="Pangilinan J."/>
            <person name="Andreopoulos W."/>
            <person name="LaButti K."/>
            <person name="Hundley H."/>
            <person name="Na H."/>
            <person name="Kuo A."/>
            <person name="Barry K."/>
            <person name="Lipzen A."/>
            <person name="Henrissat B."/>
            <person name="Riley R."/>
            <person name="Ahrendt S."/>
            <person name="Nagy L.G."/>
            <person name="Grigoriev I.V."/>
            <person name="Martin F."/>
            <person name="Rosso M.N."/>
        </authorList>
    </citation>
    <scope>NUCLEOTIDE SEQUENCE</scope>
    <source>
        <strain evidence="1">CBS 384.51</strain>
    </source>
</reference>
<dbReference type="EMBL" id="MU274902">
    <property type="protein sequence ID" value="KAI0093288.1"/>
    <property type="molecule type" value="Genomic_DNA"/>
</dbReference>
<name>A0ACB8UFZ9_9APHY</name>
<proteinExistence type="predicted"/>
<organism evidence="1 2">
    <name type="scientific">Irpex rosettiformis</name>
    <dbReference type="NCBI Taxonomy" id="378272"/>
    <lineage>
        <taxon>Eukaryota</taxon>
        <taxon>Fungi</taxon>
        <taxon>Dikarya</taxon>
        <taxon>Basidiomycota</taxon>
        <taxon>Agaricomycotina</taxon>
        <taxon>Agaricomycetes</taxon>
        <taxon>Polyporales</taxon>
        <taxon>Irpicaceae</taxon>
        <taxon>Irpex</taxon>
    </lineage>
</organism>
<evidence type="ECO:0000313" key="1">
    <source>
        <dbReference type="EMBL" id="KAI0093288.1"/>
    </source>
</evidence>